<evidence type="ECO:0000313" key="1">
    <source>
        <dbReference type="EMBL" id="KAF2232704.1"/>
    </source>
</evidence>
<accession>A0A6A6H3N0</accession>
<gene>
    <name evidence="1" type="ORF">EV356DRAFT_242676</name>
</gene>
<dbReference type="Proteomes" id="UP000800092">
    <property type="component" value="Unassembled WGS sequence"/>
</dbReference>
<evidence type="ECO:0000313" key="2">
    <source>
        <dbReference type="Proteomes" id="UP000800092"/>
    </source>
</evidence>
<name>A0A6A6H3N0_VIRVR</name>
<keyword evidence="2" id="KW-1185">Reference proteome</keyword>
<protein>
    <submittedName>
        <fullName evidence="1">Uncharacterized protein</fullName>
    </submittedName>
</protein>
<reference evidence="1" key="1">
    <citation type="journal article" date="2020" name="Stud. Mycol.">
        <title>101 Dothideomycetes genomes: a test case for predicting lifestyles and emergence of pathogens.</title>
        <authorList>
            <person name="Haridas S."/>
            <person name="Albert R."/>
            <person name="Binder M."/>
            <person name="Bloem J."/>
            <person name="Labutti K."/>
            <person name="Salamov A."/>
            <person name="Andreopoulos B."/>
            <person name="Baker S."/>
            <person name="Barry K."/>
            <person name="Bills G."/>
            <person name="Bluhm B."/>
            <person name="Cannon C."/>
            <person name="Castanera R."/>
            <person name="Culley D."/>
            <person name="Daum C."/>
            <person name="Ezra D."/>
            <person name="Gonzalez J."/>
            <person name="Henrissat B."/>
            <person name="Kuo A."/>
            <person name="Liang C."/>
            <person name="Lipzen A."/>
            <person name="Lutzoni F."/>
            <person name="Magnuson J."/>
            <person name="Mondo S."/>
            <person name="Nolan M."/>
            <person name="Ohm R."/>
            <person name="Pangilinan J."/>
            <person name="Park H.-J."/>
            <person name="Ramirez L."/>
            <person name="Alfaro M."/>
            <person name="Sun H."/>
            <person name="Tritt A."/>
            <person name="Yoshinaga Y."/>
            <person name="Zwiers L.-H."/>
            <person name="Turgeon B."/>
            <person name="Goodwin S."/>
            <person name="Spatafora J."/>
            <person name="Crous P."/>
            <person name="Grigoriev I."/>
        </authorList>
    </citation>
    <scope>NUCLEOTIDE SEQUENCE</scope>
    <source>
        <strain evidence="1">Tuck. ex Michener</strain>
    </source>
</reference>
<sequence>MVTSKNSGTCGYCIIQIQCYLKSWYFNNAHNGRALPAVKASPTISYSICLHLFHFMSRVSRSKRKACVPRQQRVSLCIFLGRRWSKLHEPPSAALLGLWHLENMFLPRIQIRKGGRIIISQLPIKGASAILFTLTERHAQKTICHTNEITGQQQNLRKINYIPGRSRRDNVG</sequence>
<proteinExistence type="predicted"/>
<dbReference type="AlphaFoldDB" id="A0A6A6H3N0"/>
<dbReference type="EMBL" id="ML991813">
    <property type="protein sequence ID" value="KAF2232704.1"/>
    <property type="molecule type" value="Genomic_DNA"/>
</dbReference>
<organism evidence="1 2">
    <name type="scientific">Viridothelium virens</name>
    <name type="common">Speckled blister lichen</name>
    <name type="synonym">Trypethelium virens</name>
    <dbReference type="NCBI Taxonomy" id="1048519"/>
    <lineage>
        <taxon>Eukaryota</taxon>
        <taxon>Fungi</taxon>
        <taxon>Dikarya</taxon>
        <taxon>Ascomycota</taxon>
        <taxon>Pezizomycotina</taxon>
        <taxon>Dothideomycetes</taxon>
        <taxon>Dothideomycetes incertae sedis</taxon>
        <taxon>Trypetheliales</taxon>
        <taxon>Trypetheliaceae</taxon>
        <taxon>Viridothelium</taxon>
    </lineage>
</organism>